<comment type="caution">
    <text evidence="9">The sequence shown here is derived from an EMBL/GenBank/DDBJ whole genome shotgun (WGS) entry which is preliminary data.</text>
</comment>
<feature type="transmembrane region" description="Helical" evidence="7">
    <location>
        <begin position="29"/>
        <end position="53"/>
    </location>
</feature>
<evidence type="ECO:0000256" key="4">
    <source>
        <dbReference type="ARBA" id="ARBA00022692"/>
    </source>
</evidence>
<dbReference type="SUPFAM" id="SSF161098">
    <property type="entry name" value="MetI-like"/>
    <property type="match status" value="1"/>
</dbReference>
<keyword evidence="4 7" id="KW-0812">Transmembrane</keyword>
<sequence>MTQAPIAVDLPTQEPAGGRRGKKRRPGSVLHVVLTIIMLMWAVPTLGLFVASFRTAEATNASGWWTAIIPPWEFTFGNYDYVLNRAGFWDSFVNSLFITIPATVLVVMVSAFAAYAFAWMHFPGRNAIFVVVVGLLVVPLQVTLIPVLALFRDASLGGYELNGTIMAVWLAHTGYGLPFAVYLLRNYVGGLPRSLFEAAEIDGAGHATIFFRLVLPMSVPVIASLVIFQFLWVWNDLLVALVYLGPVPANHPLSVTLANLTTNFGGNWQFVTAAAFVSMVVPILVFFALQRYFVRGITGGAVKG</sequence>
<feature type="domain" description="ABC transmembrane type-1" evidence="8">
    <location>
        <begin position="92"/>
        <end position="289"/>
    </location>
</feature>
<feature type="transmembrane region" description="Helical" evidence="7">
    <location>
        <begin position="127"/>
        <end position="151"/>
    </location>
</feature>
<dbReference type="Gene3D" id="1.10.3720.10">
    <property type="entry name" value="MetI-like"/>
    <property type="match status" value="1"/>
</dbReference>
<dbReference type="InterPro" id="IPR000515">
    <property type="entry name" value="MetI-like"/>
</dbReference>
<evidence type="ECO:0000256" key="5">
    <source>
        <dbReference type="ARBA" id="ARBA00022989"/>
    </source>
</evidence>
<evidence type="ECO:0000313" key="10">
    <source>
        <dbReference type="Proteomes" id="UP000826651"/>
    </source>
</evidence>
<keyword evidence="5 7" id="KW-1133">Transmembrane helix</keyword>
<evidence type="ECO:0000256" key="2">
    <source>
        <dbReference type="ARBA" id="ARBA00022448"/>
    </source>
</evidence>
<gene>
    <name evidence="9" type="ORF">KCQ71_09280</name>
</gene>
<protein>
    <submittedName>
        <fullName evidence="9">Carbohydrate ABC transporter permease</fullName>
    </submittedName>
</protein>
<evidence type="ECO:0000259" key="8">
    <source>
        <dbReference type="PROSITE" id="PS50928"/>
    </source>
</evidence>
<evidence type="ECO:0000313" key="9">
    <source>
        <dbReference type="EMBL" id="MBZ2196342.1"/>
    </source>
</evidence>
<feature type="transmembrane region" description="Helical" evidence="7">
    <location>
        <begin position="96"/>
        <end position="120"/>
    </location>
</feature>
<keyword evidence="10" id="KW-1185">Reference proteome</keyword>
<dbReference type="PROSITE" id="PS50928">
    <property type="entry name" value="ABC_TM1"/>
    <property type="match status" value="1"/>
</dbReference>
<keyword evidence="3" id="KW-1003">Cell membrane</keyword>
<reference evidence="9 10" key="1">
    <citation type="submission" date="2021-04" db="EMBL/GenBank/DDBJ databases">
        <title>Ruania sp. nov., isolated from sandy soil of mangrove forest.</title>
        <authorList>
            <person name="Ge X."/>
            <person name="Huang R."/>
            <person name="Liu W."/>
        </authorList>
    </citation>
    <scope>NUCLEOTIDE SEQUENCE [LARGE SCALE GENOMIC DNA]</scope>
    <source>
        <strain evidence="9 10">N2-46</strain>
    </source>
</reference>
<accession>A0ABS7S7R0</accession>
<dbReference type="RefSeq" id="WP_223405124.1">
    <property type="nucleotide sequence ID" value="NZ_JAGSHT010000010.1"/>
</dbReference>
<feature type="transmembrane region" description="Helical" evidence="7">
    <location>
        <begin position="268"/>
        <end position="289"/>
    </location>
</feature>
<dbReference type="PANTHER" id="PTHR43744:SF4">
    <property type="entry name" value="OSMOPROTECTIVE COMPOUNDS UPTAKE PERMEASE PROTEIN GGTD"/>
    <property type="match status" value="1"/>
</dbReference>
<evidence type="ECO:0000256" key="1">
    <source>
        <dbReference type="ARBA" id="ARBA00004651"/>
    </source>
</evidence>
<keyword evidence="6 7" id="KW-0472">Membrane</keyword>
<comment type="similarity">
    <text evidence="7">Belongs to the binding-protein-dependent transport system permease family.</text>
</comment>
<dbReference type="Pfam" id="PF00528">
    <property type="entry name" value="BPD_transp_1"/>
    <property type="match status" value="1"/>
</dbReference>
<evidence type="ECO:0000256" key="3">
    <source>
        <dbReference type="ARBA" id="ARBA00022475"/>
    </source>
</evidence>
<comment type="subcellular location">
    <subcellularLocation>
        <location evidence="1 7">Cell membrane</location>
        <topology evidence="1 7">Multi-pass membrane protein</topology>
    </subcellularLocation>
</comment>
<evidence type="ECO:0000256" key="6">
    <source>
        <dbReference type="ARBA" id="ARBA00023136"/>
    </source>
</evidence>
<dbReference type="CDD" id="cd06261">
    <property type="entry name" value="TM_PBP2"/>
    <property type="match status" value="1"/>
</dbReference>
<organism evidence="9 10">
    <name type="scientific">Occultella gossypii</name>
    <dbReference type="NCBI Taxonomy" id="2800820"/>
    <lineage>
        <taxon>Bacteria</taxon>
        <taxon>Bacillati</taxon>
        <taxon>Actinomycetota</taxon>
        <taxon>Actinomycetes</taxon>
        <taxon>Micrococcales</taxon>
        <taxon>Ruaniaceae</taxon>
        <taxon>Occultella</taxon>
    </lineage>
</organism>
<name>A0ABS7S7R0_9MICO</name>
<dbReference type="EMBL" id="JAGSHT010000010">
    <property type="protein sequence ID" value="MBZ2196342.1"/>
    <property type="molecule type" value="Genomic_DNA"/>
</dbReference>
<keyword evidence="2 7" id="KW-0813">Transport</keyword>
<dbReference type="Proteomes" id="UP000826651">
    <property type="component" value="Unassembled WGS sequence"/>
</dbReference>
<feature type="transmembrane region" description="Helical" evidence="7">
    <location>
        <begin position="213"/>
        <end position="234"/>
    </location>
</feature>
<dbReference type="PANTHER" id="PTHR43744">
    <property type="entry name" value="ABC TRANSPORTER PERMEASE PROTEIN MG189-RELATED-RELATED"/>
    <property type="match status" value="1"/>
</dbReference>
<proteinExistence type="inferred from homology"/>
<feature type="transmembrane region" description="Helical" evidence="7">
    <location>
        <begin position="163"/>
        <end position="184"/>
    </location>
</feature>
<evidence type="ECO:0000256" key="7">
    <source>
        <dbReference type="RuleBase" id="RU363032"/>
    </source>
</evidence>
<dbReference type="InterPro" id="IPR035906">
    <property type="entry name" value="MetI-like_sf"/>
</dbReference>